<dbReference type="Gene3D" id="2.40.160.60">
    <property type="entry name" value="Outer membrane protein transport protein (OMPP1/FadL/TodX)"/>
    <property type="match status" value="1"/>
</dbReference>
<evidence type="ECO:0000256" key="6">
    <source>
        <dbReference type="ARBA" id="ARBA00023136"/>
    </source>
</evidence>
<organism evidence="8 9">
    <name type="scientific">Legionella maioricensis</name>
    <dbReference type="NCBI Taxonomy" id="2896528"/>
    <lineage>
        <taxon>Bacteria</taxon>
        <taxon>Pseudomonadati</taxon>
        <taxon>Pseudomonadota</taxon>
        <taxon>Gammaproteobacteria</taxon>
        <taxon>Legionellales</taxon>
        <taxon>Legionellaceae</taxon>
        <taxon>Legionella</taxon>
    </lineage>
</organism>
<accession>A0A9X2IBR6</accession>
<protein>
    <submittedName>
        <fullName evidence="8">Outer membrane protein transport protein</fullName>
    </submittedName>
</protein>
<evidence type="ECO:0000313" key="8">
    <source>
        <dbReference type="EMBL" id="MCL9685129.1"/>
    </source>
</evidence>
<comment type="similarity">
    <text evidence="2">Belongs to the OmpP1/FadL family.</text>
</comment>
<keyword evidence="6" id="KW-0472">Membrane</keyword>
<dbReference type="RefSeq" id="WP_250422981.1">
    <property type="nucleotide sequence ID" value="NZ_JAJKBJ010000019.1"/>
</dbReference>
<keyword evidence="5" id="KW-0732">Signal</keyword>
<dbReference type="Pfam" id="PF03349">
    <property type="entry name" value="Toluene_X"/>
    <property type="match status" value="1"/>
</dbReference>
<keyword evidence="3" id="KW-1134">Transmembrane beta strand</keyword>
<evidence type="ECO:0000256" key="2">
    <source>
        <dbReference type="ARBA" id="ARBA00008163"/>
    </source>
</evidence>
<evidence type="ECO:0000256" key="3">
    <source>
        <dbReference type="ARBA" id="ARBA00022452"/>
    </source>
</evidence>
<dbReference type="PANTHER" id="PTHR35093">
    <property type="entry name" value="OUTER MEMBRANE PROTEIN NMB0088-RELATED"/>
    <property type="match status" value="1"/>
</dbReference>
<evidence type="ECO:0000256" key="5">
    <source>
        <dbReference type="ARBA" id="ARBA00022729"/>
    </source>
</evidence>
<evidence type="ECO:0000256" key="7">
    <source>
        <dbReference type="ARBA" id="ARBA00023237"/>
    </source>
</evidence>
<evidence type="ECO:0000256" key="4">
    <source>
        <dbReference type="ARBA" id="ARBA00022692"/>
    </source>
</evidence>
<reference evidence="8" key="1">
    <citation type="submission" date="2021-11" db="EMBL/GenBank/DDBJ databases">
        <title>Legionella maioricencis sp. nov., a new species isolated from hot water samples in Mallorca.</title>
        <authorList>
            <person name="Crespi S."/>
            <person name="Drasar V."/>
            <person name="Salva-Serra F."/>
            <person name="Jaen-Luchoro D."/>
            <person name="Pineiro-Iglesias B."/>
            <person name="Aliaga F."/>
            <person name="Fernandez-Juarez V."/>
            <person name="Coll G."/>
            <person name="Moore E.R.B."/>
            <person name="Bennasar-Figueras A."/>
        </authorList>
    </citation>
    <scope>NUCLEOTIDE SEQUENCE</scope>
    <source>
        <strain evidence="8">HCPI-6</strain>
    </source>
</reference>
<keyword evidence="7" id="KW-0998">Cell outer membrane</keyword>
<proteinExistence type="inferred from homology"/>
<evidence type="ECO:0000313" key="9">
    <source>
        <dbReference type="Proteomes" id="UP001139721"/>
    </source>
</evidence>
<gene>
    <name evidence="8" type="ORF">LOX96_13565</name>
</gene>
<keyword evidence="4" id="KW-0812">Transmembrane</keyword>
<dbReference type="GO" id="GO:0015483">
    <property type="term" value="F:long-chain fatty acid transporting porin activity"/>
    <property type="evidence" value="ECO:0007669"/>
    <property type="project" value="TreeGrafter"/>
</dbReference>
<name>A0A9X2IBR6_9GAMM</name>
<sequence>MRYRGAVRGIIKTQHILLLGLLFPLILHASFIESTLGTAVVNDATAAYYNPAALTLLSNAQAIALGSIATSHTRFTGKAIQTATGFTQMGSAPDQTHYYLPSLYLGAPTTDKMTLGLAVVSNFFNRNIEENSILRYAQSSNSIHDIDLVPALGFKINDHFSLGAGISLSQVNFLLEPISGFPSLNIPDAESHNEANASGFGGDIGFLLKPSRATLIGFNYRSSVTYRFKGQSIFEDNSPVISNNYSFTFWTPARSVLSINHFVTSSLGFIATVQHIQWSIFNEIKIHGVATKIGAQPMILNADVPYHLRDSWLFTVGSHYRLSPKWIIRVAGNYNQTPGNGYYQISSGDGIILGASMSYQLYKNILIDGSFAHAFIQNQTINIRGVRNLVSGENRAFRDAFSLKMTFNF</sequence>
<keyword evidence="9" id="KW-1185">Reference proteome</keyword>
<dbReference type="InterPro" id="IPR005017">
    <property type="entry name" value="OMPP1/FadL/TodX"/>
</dbReference>
<dbReference type="PANTHER" id="PTHR35093:SF8">
    <property type="entry name" value="OUTER MEMBRANE PROTEIN NMB0088-RELATED"/>
    <property type="match status" value="1"/>
</dbReference>
<comment type="subcellular location">
    <subcellularLocation>
        <location evidence="1">Cell outer membrane</location>
        <topology evidence="1">Multi-pass membrane protein</topology>
    </subcellularLocation>
</comment>
<dbReference type="GO" id="GO:0009279">
    <property type="term" value="C:cell outer membrane"/>
    <property type="evidence" value="ECO:0007669"/>
    <property type="project" value="UniProtKB-SubCell"/>
</dbReference>
<dbReference type="EMBL" id="JAJKBJ010000019">
    <property type="protein sequence ID" value="MCL9685129.1"/>
    <property type="molecule type" value="Genomic_DNA"/>
</dbReference>
<comment type="caution">
    <text evidence="8">The sequence shown here is derived from an EMBL/GenBank/DDBJ whole genome shotgun (WGS) entry which is preliminary data.</text>
</comment>
<dbReference type="AlphaFoldDB" id="A0A9X2IBR6"/>
<dbReference type="SUPFAM" id="SSF56935">
    <property type="entry name" value="Porins"/>
    <property type="match status" value="1"/>
</dbReference>
<dbReference type="Proteomes" id="UP001139721">
    <property type="component" value="Unassembled WGS sequence"/>
</dbReference>
<evidence type="ECO:0000256" key="1">
    <source>
        <dbReference type="ARBA" id="ARBA00004571"/>
    </source>
</evidence>